<evidence type="ECO:0000256" key="2">
    <source>
        <dbReference type="RuleBase" id="RU363103"/>
    </source>
</evidence>
<keyword evidence="2" id="KW-0472">Membrane</keyword>
<organism evidence="3 4">
    <name type="scientific">Laodelphax striatellus</name>
    <name type="common">Small brown planthopper</name>
    <name type="synonym">Delphax striatella</name>
    <dbReference type="NCBI Taxonomy" id="195883"/>
    <lineage>
        <taxon>Eukaryota</taxon>
        <taxon>Metazoa</taxon>
        <taxon>Ecdysozoa</taxon>
        <taxon>Arthropoda</taxon>
        <taxon>Hexapoda</taxon>
        <taxon>Insecta</taxon>
        <taxon>Pterygota</taxon>
        <taxon>Neoptera</taxon>
        <taxon>Paraneoptera</taxon>
        <taxon>Hemiptera</taxon>
        <taxon>Auchenorrhyncha</taxon>
        <taxon>Fulgoroidea</taxon>
        <taxon>Delphacidae</taxon>
        <taxon>Criomorphinae</taxon>
        <taxon>Laodelphax</taxon>
    </lineage>
</organism>
<comment type="subunit">
    <text evidence="2">Complex I is composed of 45 different subunits.</text>
</comment>
<dbReference type="FunCoup" id="A0A482XF23">
    <property type="interactions" value="874"/>
</dbReference>
<gene>
    <name evidence="3" type="ORF">LSTR_LSTR007948</name>
</gene>
<dbReference type="EMBL" id="QKKF02010872">
    <property type="protein sequence ID" value="RZF44373.1"/>
    <property type="molecule type" value="Genomic_DNA"/>
</dbReference>
<proteinExistence type="inferred from homology"/>
<dbReference type="Proteomes" id="UP000291343">
    <property type="component" value="Unassembled WGS sequence"/>
</dbReference>
<dbReference type="AlphaFoldDB" id="A0A482XF23"/>
<keyword evidence="2" id="KW-0999">Mitochondrion inner membrane</keyword>
<accession>A0A482XF23</accession>
<dbReference type="PANTHER" id="PTHR12910:SF2">
    <property type="entry name" value="NADH DEHYDROGENASE [UBIQUINONE] 1 ALPHA SUBCOMPLEX SUBUNIT 12"/>
    <property type="match status" value="1"/>
</dbReference>
<dbReference type="STRING" id="195883.A0A482XF23"/>
<dbReference type="GO" id="GO:0006979">
    <property type="term" value="P:response to oxidative stress"/>
    <property type="evidence" value="ECO:0007669"/>
    <property type="project" value="TreeGrafter"/>
</dbReference>
<keyword evidence="2" id="KW-0813">Transport</keyword>
<keyword evidence="2" id="KW-0249">Electron transport</keyword>
<dbReference type="InParanoid" id="A0A482XF23"/>
<evidence type="ECO:0000313" key="3">
    <source>
        <dbReference type="EMBL" id="RZF44373.1"/>
    </source>
</evidence>
<dbReference type="SMR" id="A0A482XF23"/>
<keyword evidence="2" id="KW-0679">Respiratory chain</keyword>
<comment type="caution">
    <text evidence="3">The sequence shown here is derived from an EMBL/GenBank/DDBJ whole genome shotgun (WGS) entry which is preliminary data.</text>
</comment>
<evidence type="ECO:0000256" key="1">
    <source>
        <dbReference type="ARBA" id="ARBA00007355"/>
    </source>
</evidence>
<name>A0A482XF23_LAOST</name>
<dbReference type="GO" id="GO:0005743">
    <property type="term" value="C:mitochondrial inner membrane"/>
    <property type="evidence" value="ECO:0007669"/>
    <property type="project" value="UniProtKB-SubCell"/>
</dbReference>
<keyword evidence="4" id="KW-1185">Reference proteome</keyword>
<comment type="function">
    <text evidence="2">Accessory subunit of the mitochondrial membrane respiratory chain NADH dehydrogenase (Complex I), that is believed not to be involved in catalysis. Complex I functions in the transfer of electrons from NADH to the respiratory chain. The immediate electron acceptor for the enzyme is believed to be ubiquinone.</text>
</comment>
<dbReference type="OrthoDB" id="274641at2759"/>
<evidence type="ECO:0000313" key="4">
    <source>
        <dbReference type="Proteomes" id="UP000291343"/>
    </source>
</evidence>
<comment type="subcellular location">
    <subcellularLocation>
        <location evidence="2">Mitochondrion inner membrane</location>
        <topology evidence="2">Peripheral membrane protein</topology>
        <orientation evidence="2">Matrix side</orientation>
    </subcellularLocation>
</comment>
<comment type="similarity">
    <text evidence="1 2">Belongs to the complex I NDUFA12 subunit family.</text>
</comment>
<dbReference type="GO" id="GO:0045271">
    <property type="term" value="C:respiratory chain complex I"/>
    <property type="evidence" value="ECO:0007669"/>
    <property type="project" value="InterPro"/>
</dbReference>
<keyword evidence="2" id="KW-0496">Mitochondrion</keyword>
<dbReference type="InterPro" id="IPR007763">
    <property type="entry name" value="NDUFA12"/>
</dbReference>
<sequence length="143" mass="16892">MSSLMKFIGVDKIQKAIQIFQENGGLKASLIKMLRNDELKSGTLVGVDKYGNRYYENNAYFVGRNRWIEYADHYWLDYNASQIPAEWYGWMHYKTDLIPTKDPNRPHHRWMLDHTENMTGTSGQYTPYSTNRPKIEAWIPPKK</sequence>
<dbReference type="Pfam" id="PF05071">
    <property type="entry name" value="NDUFA12"/>
    <property type="match status" value="1"/>
</dbReference>
<dbReference type="PANTHER" id="PTHR12910">
    <property type="entry name" value="NADH-UBIQUINONE OXIDOREDUCTASE SUBUNIT B17.2"/>
    <property type="match status" value="1"/>
</dbReference>
<protein>
    <recommendedName>
        <fullName evidence="2">NADH dehydrogenase [ubiquinone] 1 alpha subcomplex subunit 12</fullName>
    </recommendedName>
</protein>
<reference evidence="3 4" key="1">
    <citation type="journal article" date="2017" name="Gigascience">
        <title>Genome sequence of the small brown planthopper, Laodelphax striatellus.</title>
        <authorList>
            <person name="Zhu J."/>
            <person name="Jiang F."/>
            <person name="Wang X."/>
            <person name="Yang P."/>
            <person name="Bao Y."/>
            <person name="Zhao W."/>
            <person name="Wang W."/>
            <person name="Lu H."/>
            <person name="Wang Q."/>
            <person name="Cui N."/>
            <person name="Li J."/>
            <person name="Chen X."/>
            <person name="Luo L."/>
            <person name="Yu J."/>
            <person name="Kang L."/>
            <person name="Cui F."/>
        </authorList>
    </citation>
    <scope>NUCLEOTIDE SEQUENCE [LARGE SCALE GENOMIC DNA]</scope>
    <source>
        <strain evidence="3">Lst14</strain>
    </source>
</reference>